<evidence type="ECO:0008006" key="4">
    <source>
        <dbReference type="Google" id="ProtNLM"/>
    </source>
</evidence>
<dbReference type="EMBL" id="SPHZ02000002">
    <property type="protein sequence ID" value="KAF0928604.1"/>
    <property type="molecule type" value="Genomic_DNA"/>
</dbReference>
<dbReference type="AlphaFoldDB" id="A0A6G1EVD9"/>
<name>A0A6G1EVD9_9ORYZ</name>
<evidence type="ECO:0000256" key="1">
    <source>
        <dbReference type="SAM" id="MobiDB-lite"/>
    </source>
</evidence>
<reference evidence="2 3" key="1">
    <citation type="submission" date="2019-11" db="EMBL/GenBank/DDBJ databases">
        <title>Whole genome sequence of Oryza granulata.</title>
        <authorList>
            <person name="Li W."/>
        </authorList>
    </citation>
    <scope>NUCLEOTIDE SEQUENCE [LARGE SCALE GENOMIC DNA]</scope>
    <source>
        <strain evidence="3">cv. Menghai</strain>
        <tissue evidence="2">Leaf</tissue>
    </source>
</reference>
<comment type="caution">
    <text evidence="2">The sequence shown here is derived from an EMBL/GenBank/DDBJ whole genome shotgun (WGS) entry which is preliminary data.</text>
</comment>
<accession>A0A6G1EVD9</accession>
<evidence type="ECO:0000313" key="3">
    <source>
        <dbReference type="Proteomes" id="UP000479710"/>
    </source>
</evidence>
<dbReference type="Proteomes" id="UP000479710">
    <property type="component" value="Unassembled WGS sequence"/>
</dbReference>
<feature type="compositionally biased region" description="Gly residues" evidence="1">
    <location>
        <begin position="34"/>
        <end position="52"/>
    </location>
</feature>
<organism evidence="2 3">
    <name type="scientific">Oryza meyeriana var. granulata</name>
    <dbReference type="NCBI Taxonomy" id="110450"/>
    <lineage>
        <taxon>Eukaryota</taxon>
        <taxon>Viridiplantae</taxon>
        <taxon>Streptophyta</taxon>
        <taxon>Embryophyta</taxon>
        <taxon>Tracheophyta</taxon>
        <taxon>Spermatophyta</taxon>
        <taxon>Magnoliopsida</taxon>
        <taxon>Liliopsida</taxon>
        <taxon>Poales</taxon>
        <taxon>Poaceae</taxon>
        <taxon>BOP clade</taxon>
        <taxon>Oryzoideae</taxon>
        <taxon>Oryzeae</taxon>
        <taxon>Oryzinae</taxon>
        <taxon>Oryza</taxon>
        <taxon>Oryza meyeriana</taxon>
    </lineage>
</organism>
<sequence length="132" mass="14252">MEGIEDEERAEGPWRWEPEVVFLFLRGAGGGCGNDDNGIRGGGGRSGIGAGGEISSSSYGVPLRSMAGDARQRQRPARDGVRMPPEGEGGARCMAAVGRRGWCRAATRQGPHHRIRRCGSACRRRREPKEYG</sequence>
<gene>
    <name evidence="2" type="ORF">E2562_006045</name>
</gene>
<keyword evidence="3" id="KW-1185">Reference proteome</keyword>
<proteinExistence type="predicted"/>
<evidence type="ECO:0000313" key="2">
    <source>
        <dbReference type="EMBL" id="KAF0928604.1"/>
    </source>
</evidence>
<protein>
    <recommendedName>
        <fullName evidence="4">DUF834 domain-containing protein</fullName>
    </recommendedName>
</protein>
<feature type="compositionally biased region" description="Basic and acidic residues" evidence="1">
    <location>
        <begin position="70"/>
        <end position="81"/>
    </location>
</feature>
<feature type="region of interest" description="Disordered" evidence="1">
    <location>
        <begin position="34"/>
        <end position="91"/>
    </location>
</feature>